<keyword evidence="4 7" id="KW-1133">Transmembrane helix</keyword>
<dbReference type="InterPro" id="IPR025669">
    <property type="entry name" value="AAA_dom"/>
</dbReference>
<protein>
    <submittedName>
        <fullName evidence="10">Uncharacterized protein involved in exopolysaccharide biosynthesis</fullName>
    </submittedName>
</protein>
<feature type="transmembrane region" description="Helical" evidence="7">
    <location>
        <begin position="451"/>
        <end position="475"/>
    </location>
</feature>
<evidence type="ECO:0000256" key="6">
    <source>
        <dbReference type="SAM" id="Coils"/>
    </source>
</evidence>
<keyword evidence="2" id="KW-1003">Cell membrane</keyword>
<dbReference type="GO" id="GO:0004713">
    <property type="term" value="F:protein tyrosine kinase activity"/>
    <property type="evidence" value="ECO:0007669"/>
    <property type="project" value="TreeGrafter"/>
</dbReference>
<evidence type="ECO:0000256" key="5">
    <source>
        <dbReference type="ARBA" id="ARBA00023136"/>
    </source>
</evidence>
<evidence type="ECO:0000256" key="7">
    <source>
        <dbReference type="SAM" id="Phobius"/>
    </source>
</evidence>
<dbReference type="PANTHER" id="PTHR32309">
    <property type="entry name" value="TYROSINE-PROTEIN KINASE"/>
    <property type="match status" value="1"/>
</dbReference>
<dbReference type="InterPro" id="IPR027417">
    <property type="entry name" value="P-loop_NTPase"/>
</dbReference>
<accession>A0A1I5UI78</accession>
<reference evidence="10 11" key="1">
    <citation type="submission" date="2016-10" db="EMBL/GenBank/DDBJ databases">
        <authorList>
            <person name="de Groot N.N."/>
        </authorList>
    </citation>
    <scope>NUCLEOTIDE SEQUENCE [LARGE SCALE GENOMIC DNA]</scope>
    <source>
        <strain evidence="10 11">DSM 28286</strain>
    </source>
</reference>
<dbReference type="AlphaFoldDB" id="A0A1I5UI78"/>
<proteinExistence type="predicted"/>
<feature type="transmembrane region" description="Helical" evidence="7">
    <location>
        <begin position="15"/>
        <end position="32"/>
    </location>
</feature>
<dbReference type="GO" id="GO:0005886">
    <property type="term" value="C:plasma membrane"/>
    <property type="evidence" value="ECO:0007669"/>
    <property type="project" value="UniProtKB-SubCell"/>
</dbReference>
<dbReference type="Proteomes" id="UP000199031">
    <property type="component" value="Unassembled WGS sequence"/>
</dbReference>
<dbReference type="InterPro" id="IPR003856">
    <property type="entry name" value="LPS_length_determ_N"/>
</dbReference>
<evidence type="ECO:0000259" key="8">
    <source>
        <dbReference type="Pfam" id="PF02706"/>
    </source>
</evidence>
<dbReference type="OrthoDB" id="972983at2"/>
<feature type="coiled-coil region" evidence="6">
    <location>
        <begin position="215"/>
        <end position="282"/>
    </location>
</feature>
<dbReference type="EMBL" id="FOXQ01000003">
    <property type="protein sequence ID" value="SFP94316.1"/>
    <property type="molecule type" value="Genomic_DNA"/>
</dbReference>
<dbReference type="SUPFAM" id="SSF52540">
    <property type="entry name" value="P-loop containing nucleoside triphosphate hydrolases"/>
    <property type="match status" value="1"/>
</dbReference>
<evidence type="ECO:0000256" key="3">
    <source>
        <dbReference type="ARBA" id="ARBA00022692"/>
    </source>
</evidence>
<evidence type="ECO:0000313" key="10">
    <source>
        <dbReference type="EMBL" id="SFP94316.1"/>
    </source>
</evidence>
<feature type="domain" description="AAA" evidence="9">
    <location>
        <begin position="546"/>
        <end position="679"/>
    </location>
</feature>
<keyword evidence="11" id="KW-1185">Reference proteome</keyword>
<keyword evidence="6" id="KW-0175">Coiled coil</keyword>
<dbReference type="Pfam" id="PF13614">
    <property type="entry name" value="AAA_31"/>
    <property type="match status" value="1"/>
</dbReference>
<dbReference type="PANTHER" id="PTHR32309:SF13">
    <property type="entry name" value="FERRIC ENTEROBACTIN TRANSPORT PROTEIN FEPE"/>
    <property type="match status" value="1"/>
</dbReference>
<gene>
    <name evidence="10" type="ORF">SAMN05444277_103276</name>
</gene>
<name>A0A1I5UI78_9BACT</name>
<sequence>MDFVYLLRVLLKRKWIIVGSAILAAFIAWFFTKDQPLEYRSIAQVSTGFTTNDVVSVNGENNFFEADTKFNNAIVTFTSPTVMSLLSYSVILHDLENPSQAFRQLTNEQKQSDVYKAVDINHAKEVFNGKLNSMSVLTSYKPEEKKLIEFLRLYGYDYGSLASSLNVYRLERTDYIQIDYRSENPELSAFIVNNVYKDFVRYYKFIRTERTSESIDTLQSLLERKRQDRMEANQKIASTGLMNVEDANKSSFDLISSLQQTLDEEQDKLATSQIALRSVNKQLGNAGSPAATVDNSEVLKLRNQMNAANQEYLNSGSTDQDALNRYNNLKEQYQNKIKSVGAATGGSPSLLDKSTLLQRKGDLEIDIEAAKLHIASLQGKINQLKGSVSNAATRSAQAQSLSKDADLSDKEYLDLLQKYNTAVDQSNAAVNNFRQILVGQPAIEPEPSKRFLIVGMAGMAVLVCSILIIVFLTYLDASIKTPTIFSRIVNLKLLALINFTNLKNKDIAQVVANTSTTTDKLEKNRENKFRESLRKFRYEVENSGKKVFLFTSTKKGQGKTTLIQALSYSLSLSKKKVLIIDTNFCNNDLTVQLNGTPVLEKIIADDADDKLIEEIQNASVDVRTGMIYVIGCSGGDYTPSEVLPAKNLLQHLQKLTSVYDYIFLEGPPLNDFSDSKELAQYVDGIIAIFSARQAIKQIDKESIKFFKNLNGKFCGSVLNKVQLETLNDA</sequence>
<comment type="subcellular location">
    <subcellularLocation>
        <location evidence="1">Cell membrane</location>
        <topology evidence="1">Multi-pass membrane protein</topology>
    </subcellularLocation>
</comment>
<organism evidence="10 11">
    <name type="scientific">Parafilimonas terrae</name>
    <dbReference type="NCBI Taxonomy" id="1465490"/>
    <lineage>
        <taxon>Bacteria</taxon>
        <taxon>Pseudomonadati</taxon>
        <taxon>Bacteroidota</taxon>
        <taxon>Chitinophagia</taxon>
        <taxon>Chitinophagales</taxon>
        <taxon>Chitinophagaceae</taxon>
        <taxon>Parafilimonas</taxon>
    </lineage>
</organism>
<keyword evidence="5 7" id="KW-0472">Membrane</keyword>
<feature type="domain" description="Polysaccharide chain length determinant N-terminal" evidence="8">
    <location>
        <begin position="1"/>
        <end position="84"/>
    </location>
</feature>
<dbReference type="RefSeq" id="WP_090656976.1">
    <property type="nucleotide sequence ID" value="NZ_FOXQ01000003.1"/>
</dbReference>
<evidence type="ECO:0000256" key="1">
    <source>
        <dbReference type="ARBA" id="ARBA00004651"/>
    </source>
</evidence>
<dbReference type="STRING" id="1465490.SAMN05444277_103276"/>
<dbReference type="Pfam" id="PF02706">
    <property type="entry name" value="Wzz"/>
    <property type="match status" value="1"/>
</dbReference>
<evidence type="ECO:0000259" key="9">
    <source>
        <dbReference type="Pfam" id="PF13614"/>
    </source>
</evidence>
<keyword evidence="3 7" id="KW-0812">Transmembrane</keyword>
<dbReference type="Gene3D" id="3.40.50.300">
    <property type="entry name" value="P-loop containing nucleotide triphosphate hydrolases"/>
    <property type="match status" value="1"/>
</dbReference>
<evidence type="ECO:0000256" key="4">
    <source>
        <dbReference type="ARBA" id="ARBA00022989"/>
    </source>
</evidence>
<evidence type="ECO:0000313" key="11">
    <source>
        <dbReference type="Proteomes" id="UP000199031"/>
    </source>
</evidence>
<dbReference type="InterPro" id="IPR050445">
    <property type="entry name" value="Bact_polysacc_biosynth/exp"/>
</dbReference>
<evidence type="ECO:0000256" key="2">
    <source>
        <dbReference type="ARBA" id="ARBA00022475"/>
    </source>
</evidence>